<dbReference type="InterPro" id="IPR001434">
    <property type="entry name" value="OmcB-like_DUF11"/>
</dbReference>
<feature type="signal peptide" evidence="1">
    <location>
        <begin position="1"/>
        <end position="26"/>
    </location>
</feature>
<gene>
    <name evidence="3" type="ORF">GJV77_04765</name>
</gene>
<dbReference type="Pfam" id="PF01345">
    <property type="entry name" value="DUF11"/>
    <property type="match status" value="1"/>
</dbReference>
<comment type="caution">
    <text evidence="3">The sequence shown here is derived from an EMBL/GenBank/DDBJ whole genome shotgun (WGS) entry which is preliminary data.</text>
</comment>
<name>A0A7K1GLX5_9FLAO</name>
<sequence>MKQKTTFPLWKRLLLLLVLFVPIVQSFGQDRVDAKLEDYDQTVAGGLLGIGATPVVENPGNVNQFNNNYARLKASPGLAVGLGAFTSYIELEFPKKLKANQTSYVRLQPDGKLLEGLLGGSLGETLTTVLGIVLTGNQEFDLSVGLGSNTLFTTGSVSKFTSKDGVINVVKDKDNYYYLAITPNSEYDRIRLTNKTGGLLGLGVVKNLDVYHAFTYDEQGADCGKPVVTSFDGGGLNLDVLAVTDPMLNQAIDNDINTYSTLNKGSLLSVNVGGSMSQIFYFPTTSDEKSTVNIRLAVESTGVLDLNLLGGVEVLAYNGKSQVYQKSLSGGLVSDLNLLNLIKNGQEVDITVAPGKSFDRLEVRLKAPVGVDLAGSSVRIYDVERFDGITCKNRLIVTPEATAQPFDVASCATQLGVFENVDFPYNTVDGNNETYASLVANNGSLLVSSPQEGRIQMKFDEALPANKTSYIRIDADKDMLNALLGGTLGDLIANVGGLVLGNHIFTVEAFNTAGTSVLKSSSSNQFEGTTNGAVKLVQDNIGRFYIAVTPNQAYQSIVVSNSVSSLLPTGEIRTLKVYNMCTDIGTDLCYPAQFTSYSQQGINLSLLDLGKAGVKDPYHAISGNSSNYSEISTGVVAIAGLIKQTVYFNQSSQVGDELKMRLQLNPSSALSVQLLGNYKVVTYLGNEQKESFTLQQGLINSLNLLDLFNSGGVQTLTFDTKQVFDRVELQVGNLLNVELTPSIRLYDVKRVSSTCPEKTTDSPFIKPVCATTVLSASNTDDIDNIFSDNFDAYATINSGAGLLLGLGDKFSGHIELGYDKVVKAGTTSYIRFDMDQAILDKLVGGSLGNVVSGLLNGLVLGNHYFSVEVKDATGDVVLEGSSKGHEDTFIKNGDIRIVSDKYGRTYIAVKPTVDYKSVKITDHTDSALGLLAQPNTMNVYGMCYEASTDICVPAFATSYEFNGLGLTVDDLSGAGVKDPEHAIDDNSTNYSEISSGTLQIAGAVRQYIYFNSDAKAGEETLIKFKTQGGQVNVDLVGALEIKAYKGEKEVDALSSTNGLINGINVLDLLTTGQMVELPFKPKAAYDRISIGMKTLVGINVGASIHLYDVVRTCRVVNPNQSLVSWKSYKVNNDATINTVKGGEVVDYTIHVRNEGTTPIADFIVKDKMPKGVQYKSSVAGVITGDEVVFTHKGSLAPGATVTFTFTVDVDADLSGIVEIKNIAYVGEAGQEAGKEIFYPSYPPVENTNPTQPDGTKAPGTVIKVESACSLTKAVITSTFTNGNICEGTEAVLDADVIADTYQWYLDGVAITTGDPDNKLGIEKTLKTSTPGNYTVIYTEGTCMSEVSDSFTVTTMAAPIITITGNTFFTVVKGEKIVWPIVSVNEGTLTYADQNNTTIPNLPVSLDTAGQTSFIITATNANGCTSSEVITVTVLDNSDCPPAIQRVYADGDTSWGSIITGGVTAKENAIDNNPTTHSRIVTGLGLLGIGTTWQNINFDHVVPKGTPVTIKLGKEYSGLMLAGGLSVQGLDEKGNVIGSLKPVAGGLLDLLSADNVNEFTFVPSNSKGPQDYKGVRITQGSLLGVAQIAKVYSVFYTKLGSVSCQAVIPNIHKTVEDVYHGVGDIGLGVASSVSGVYNPWRAVDNDPDSYATISRVLGVANQAHMTVVFKQQTMPTDELHIITEIPGNPVLSLELIKGYKVQRYLGNKKVGPEIEGSKTNFIDLKLLGINYKNRYKFVVQAYNEPYDRVKITYTTLVSVIGDFVNIYDVNIVPKVDPGYEPGKESKDMCFGGVLQLSRIDACSDYEVFKSEADTTPLTKTGNMSFRLPNDLETIDLEIEENGVPKQVTYHVVYVQVYRNGCEAGARVPVYLDMKNCSVKSNLNITQKIK</sequence>
<feature type="chain" id="PRO_5029908477" evidence="1">
    <location>
        <begin position="27"/>
        <end position="1888"/>
    </location>
</feature>
<dbReference type="GO" id="GO:0030247">
    <property type="term" value="F:polysaccharide binding"/>
    <property type="evidence" value="ECO:0007669"/>
    <property type="project" value="InterPro"/>
</dbReference>
<keyword evidence="1" id="KW-0732">Signal</keyword>
<dbReference type="RefSeq" id="WP_155035214.1">
    <property type="nucleotide sequence ID" value="NZ_JBHTIG010000050.1"/>
</dbReference>
<reference evidence="3 4" key="1">
    <citation type="journal article" date="2006" name="Int. J. Syst. Evol. Microbiol.">
        <title>Myroides pelagicus sp. nov., isolated from seawater in Thailand.</title>
        <authorList>
            <person name="Yoon J."/>
            <person name="Maneerat S."/>
            <person name="Kawai F."/>
            <person name="Yokota A."/>
        </authorList>
    </citation>
    <scope>NUCLEOTIDE SEQUENCE [LARGE SCALE GENOMIC DNA]</scope>
    <source>
        <strain evidence="3 4">SM1T</strain>
    </source>
</reference>
<evidence type="ECO:0000259" key="2">
    <source>
        <dbReference type="Pfam" id="PF01345"/>
    </source>
</evidence>
<dbReference type="OrthoDB" id="1236981at2"/>
<organism evidence="3 4">
    <name type="scientific">Myroides pelagicus</name>
    <dbReference type="NCBI Taxonomy" id="270914"/>
    <lineage>
        <taxon>Bacteria</taxon>
        <taxon>Pseudomonadati</taxon>
        <taxon>Bacteroidota</taxon>
        <taxon>Flavobacteriia</taxon>
        <taxon>Flavobacteriales</taxon>
        <taxon>Flavobacteriaceae</taxon>
        <taxon>Myroides</taxon>
    </lineage>
</organism>
<dbReference type="NCBIfam" id="TIGR01451">
    <property type="entry name" value="B_ant_repeat"/>
    <property type="match status" value="1"/>
</dbReference>
<evidence type="ECO:0000313" key="4">
    <source>
        <dbReference type="Proteomes" id="UP000488936"/>
    </source>
</evidence>
<evidence type="ECO:0000313" key="3">
    <source>
        <dbReference type="EMBL" id="MTH29234.1"/>
    </source>
</evidence>
<dbReference type="InterPro" id="IPR047589">
    <property type="entry name" value="DUF11_rpt"/>
</dbReference>
<accession>A0A7K1GLX5</accession>
<feature type="domain" description="DUF11" evidence="2">
    <location>
        <begin position="1130"/>
        <end position="1226"/>
    </location>
</feature>
<protein>
    <submittedName>
        <fullName evidence="3">DUF11 domain-containing protein</fullName>
    </submittedName>
</protein>
<dbReference type="Gene3D" id="2.60.40.290">
    <property type="match status" value="1"/>
</dbReference>
<dbReference type="GO" id="GO:0004553">
    <property type="term" value="F:hydrolase activity, hydrolyzing O-glycosyl compounds"/>
    <property type="evidence" value="ECO:0007669"/>
    <property type="project" value="InterPro"/>
</dbReference>
<proteinExistence type="predicted"/>
<keyword evidence="4" id="KW-1185">Reference proteome</keyword>
<dbReference type="EMBL" id="WMJY01000007">
    <property type="protein sequence ID" value="MTH29234.1"/>
    <property type="molecule type" value="Genomic_DNA"/>
</dbReference>
<evidence type="ECO:0000256" key="1">
    <source>
        <dbReference type="SAM" id="SignalP"/>
    </source>
</evidence>
<dbReference type="InterPro" id="IPR012291">
    <property type="entry name" value="CBM2_carb-bd_dom_sf"/>
</dbReference>
<dbReference type="Proteomes" id="UP000488936">
    <property type="component" value="Unassembled WGS sequence"/>
</dbReference>